<dbReference type="PANTHER" id="PTHR45614:SF253">
    <property type="entry name" value="CHROMOSOME UNDETERMINED SCAFFOLD_38, WHOLE GENOME SHOTGUN SEQUENCE"/>
    <property type="match status" value="1"/>
</dbReference>
<dbReference type="VEuPathDB" id="TrichDB:TRFO_28322"/>
<sequence length="230" mass="26887">MTIEANKAKLVRHKFSAQEDQYLRQLISVYGPKNWQTIASQLNNRTARQCRERWKNYLCPAVNNEPFTKEEDELLFKKYAELGKQWSKIAKFFKDRTDINIKNRWATLTNQMKRKSMLFESLPNNPENTQNQTNATIAQAISLMQATFSLQNSENSNSLNNELQKDEQNSCEQNSCEQNSCEQNSCEQNACEQKPVEPINPHLQAFDNLLQKMDNQQQTEQDQNNQTEQK</sequence>
<dbReference type="CDD" id="cd00167">
    <property type="entry name" value="SANT"/>
    <property type="match status" value="2"/>
</dbReference>
<dbReference type="GO" id="GO:0000978">
    <property type="term" value="F:RNA polymerase II cis-regulatory region sequence-specific DNA binding"/>
    <property type="evidence" value="ECO:0007669"/>
    <property type="project" value="TreeGrafter"/>
</dbReference>
<evidence type="ECO:0000256" key="2">
    <source>
        <dbReference type="ARBA" id="ARBA00023125"/>
    </source>
</evidence>
<comment type="caution">
    <text evidence="6">The sequence shown here is derived from an EMBL/GenBank/DDBJ whole genome shotgun (WGS) entry which is preliminary data.</text>
</comment>
<evidence type="ECO:0000313" key="6">
    <source>
        <dbReference type="EMBL" id="OHT04218.1"/>
    </source>
</evidence>
<keyword evidence="1" id="KW-0677">Repeat</keyword>
<evidence type="ECO:0000259" key="4">
    <source>
        <dbReference type="PROSITE" id="PS50090"/>
    </source>
</evidence>
<dbReference type="PROSITE" id="PS50090">
    <property type="entry name" value="MYB_LIKE"/>
    <property type="match status" value="2"/>
</dbReference>
<dbReference type="AlphaFoldDB" id="A0A1J4JZV4"/>
<evidence type="ECO:0000256" key="1">
    <source>
        <dbReference type="ARBA" id="ARBA00022737"/>
    </source>
</evidence>
<dbReference type="FunFam" id="1.10.10.60:FF:000010">
    <property type="entry name" value="Transcriptional activator Myb isoform A"/>
    <property type="match status" value="1"/>
</dbReference>
<protein>
    <submittedName>
        <fullName evidence="6">Myb-like DNA-binding domain containing protein</fullName>
    </submittedName>
</protein>
<feature type="domain" description="HTH myb-type" evidence="5">
    <location>
        <begin position="7"/>
        <end position="62"/>
    </location>
</feature>
<accession>A0A1J4JZV4</accession>
<dbReference type="GO" id="GO:0005634">
    <property type="term" value="C:nucleus"/>
    <property type="evidence" value="ECO:0007669"/>
    <property type="project" value="TreeGrafter"/>
</dbReference>
<proteinExistence type="predicted"/>
<dbReference type="RefSeq" id="XP_068357354.1">
    <property type="nucleotide sequence ID" value="XM_068506108.1"/>
</dbReference>
<dbReference type="Pfam" id="PF13921">
    <property type="entry name" value="Myb_DNA-bind_6"/>
    <property type="match status" value="1"/>
</dbReference>
<dbReference type="GO" id="GO:0000981">
    <property type="term" value="F:DNA-binding transcription factor activity, RNA polymerase II-specific"/>
    <property type="evidence" value="ECO:0007669"/>
    <property type="project" value="TreeGrafter"/>
</dbReference>
<dbReference type="InterPro" id="IPR050560">
    <property type="entry name" value="MYB_TF"/>
</dbReference>
<keyword evidence="2" id="KW-0238">DNA-binding</keyword>
<organism evidence="6 7">
    <name type="scientific">Tritrichomonas foetus</name>
    <dbReference type="NCBI Taxonomy" id="1144522"/>
    <lineage>
        <taxon>Eukaryota</taxon>
        <taxon>Metamonada</taxon>
        <taxon>Parabasalia</taxon>
        <taxon>Tritrichomonadida</taxon>
        <taxon>Tritrichomonadidae</taxon>
        <taxon>Tritrichomonas</taxon>
    </lineage>
</organism>
<dbReference type="OrthoDB" id="2143914at2759"/>
<gene>
    <name evidence="6" type="ORF">TRFO_28322</name>
</gene>
<dbReference type="EMBL" id="MLAK01000801">
    <property type="protein sequence ID" value="OHT04218.1"/>
    <property type="molecule type" value="Genomic_DNA"/>
</dbReference>
<name>A0A1J4JZV4_9EUKA</name>
<evidence type="ECO:0000259" key="5">
    <source>
        <dbReference type="PROSITE" id="PS51294"/>
    </source>
</evidence>
<feature type="domain" description="Myb-like" evidence="4">
    <location>
        <begin position="59"/>
        <end position="109"/>
    </location>
</feature>
<dbReference type="Gene3D" id="1.10.10.60">
    <property type="entry name" value="Homeodomain-like"/>
    <property type="match status" value="2"/>
</dbReference>
<dbReference type="InterPro" id="IPR001005">
    <property type="entry name" value="SANT/Myb"/>
</dbReference>
<feature type="domain" description="HTH myb-type" evidence="5">
    <location>
        <begin position="66"/>
        <end position="116"/>
    </location>
</feature>
<feature type="compositionally biased region" description="Low complexity" evidence="3">
    <location>
        <begin position="214"/>
        <end position="230"/>
    </location>
</feature>
<reference evidence="6" key="1">
    <citation type="submission" date="2016-10" db="EMBL/GenBank/DDBJ databases">
        <authorList>
            <person name="Benchimol M."/>
            <person name="Almeida L.G."/>
            <person name="Vasconcelos A.T."/>
            <person name="Perreira-Neves A."/>
            <person name="Rosa I.A."/>
            <person name="Tasca T."/>
            <person name="Bogo M.R."/>
            <person name="de Souza W."/>
        </authorList>
    </citation>
    <scope>NUCLEOTIDE SEQUENCE [LARGE SCALE GENOMIC DNA]</scope>
    <source>
        <strain evidence="6">K</strain>
    </source>
</reference>
<dbReference type="InterPro" id="IPR017930">
    <property type="entry name" value="Myb_dom"/>
</dbReference>
<dbReference type="GeneID" id="94840812"/>
<dbReference type="PROSITE" id="PS51294">
    <property type="entry name" value="HTH_MYB"/>
    <property type="match status" value="2"/>
</dbReference>
<feature type="domain" description="Myb-like" evidence="4">
    <location>
        <begin position="7"/>
        <end position="58"/>
    </location>
</feature>
<feature type="region of interest" description="Disordered" evidence="3">
    <location>
        <begin position="209"/>
        <end position="230"/>
    </location>
</feature>
<dbReference type="SUPFAM" id="SSF46689">
    <property type="entry name" value="Homeodomain-like"/>
    <property type="match status" value="1"/>
</dbReference>
<dbReference type="PANTHER" id="PTHR45614">
    <property type="entry name" value="MYB PROTEIN-RELATED"/>
    <property type="match status" value="1"/>
</dbReference>
<dbReference type="InterPro" id="IPR009057">
    <property type="entry name" value="Homeodomain-like_sf"/>
</dbReference>
<dbReference type="Proteomes" id="UP000179807">
    <property type="component" value="Unassembled WGS sequence"/>
</dbReference>
<keyword evidence="7" id="KW-1185">Reference proteome</keyword>
<evidence type="ECO:0000256" key="3">
    <source>
        <dbReference type="SAM" id="MobiDB-lite"/>
    </source>
</evidence>
<evidence type="ECO:0000313" key="7">
    <source>
        <dbReference type="Proteomes" id="UP000179807"/>
    </source>
</evidence>
<dbReference type="SMART" id="SM00717">
    <property type="entry name" value="SANT"/>
    <property type="match status" value="2"/>
</dbReference>